<dbReference type="Gene3D" id="3.40.190.290">
    <property type="match status" value="1"/>
</dbReference>
<dbReference type="InterPro" id="IPR036390">
    <property type="entry name" value="WH_DNA-bd_sf"/>
</dbReference>
<evidence type="ECO:0000256" key="1">
    <source>
        <dbReference type="ARBA" id="ARBA00009437"/>
    </source>
</evidence>
<dbReference type="GO" id="GO:0043565">
    <property type="term" value="F:sequence-specific DNA binding"/>
    <property type="evidence" value="ECO:0007669"/>
    <property type="project" value="TreeGrafter"/>
</dbReference>
<evidence type="ECO:0000259" key="5">
    <source>
        <dbReference type="Pfam" id="PF00126"/>
    </source>
</evidence>
<gene>
    <name evidence="7" type="ORF">HMPREF9439_01395</name>
</gene>
<keyword evidence="3" id="KW-0238">DNA-binding</keyword>
<dbReference type="InterPro" id="IPR005119">
    <property type="entry name" value="LysR_subst-bd"/>
</dbReference>
<evidence type="ECO:0000256" key="4">
    <source>
        <dbReference type="ARBA" id="ARBA00023163"/>
    </source>
</evidence>
<keyword evidence="8" id="KW-1185">Reference proteome</keyword>
<comment type="similarity">
    <text evidence="1">Belongs to the LysR transcriptional regulatory family.</text>
</comment>
<dbReference type="PANTHER" id="PTHR30537">
    <property type="entry name" value="HTH-TYPE TRANSCRIPTIONAL REGULATOR"/>
    <property type="match status" value="1"/>
</dbReference>
<dbReference type="SUPFAM" id="SSF53850">
    <property type="entry name" value="Periplasmic binding protein-like II"/>
    <property type="match status" value="1"/>
</dbReference>
<dbReference type="GO" id="GO:0003700">
    <property type="term" value="F:DNA-binding transcription factor activity"/>
    <property type="evidence" value="ECO:0007669"/>
    <property type="project" value="InterPro"/>
</dbReference>
<evidence type="ECO:0000256" key="3">
    <source>
        <dbReference type="ARBA" id="ARBA00023125"/>
    </source>
</evidence>
<dbReference type="Pfam" id="PF00126">
    <property type="entry name" value="HTH_1"/>
    <property type="match status" value="1"/>
</dbReference>
<dbReference type="AlphaFoldDB" id="F3QKD7"/>
<dbReference type="Proteomes" id="UP000005156">
    <property type="component" value="Unassembled WGS sequence"/>
</dbReference>
<dbReference type="SUPFAM" id="SSF46785">
    <property type="entry name" value="Winged helix' DNA-binding domain"/>
    <property type="match status" value="1"/>
</dbReference>
<evidence type="ECO:0000259" key="6">
    <source>
        <dbReference type="Pfam" id="PF03466"/>
    </source>
</evidence>
<dbReference type="HOGENOM" id="CLU_039613_16_3_4"/>
<dbReference type="Pfam" id="PF03466">
    <property type="entry name" value="LysR_substrate"/>
    <property type="match status" value="1"/>
</dbReference>
<dbReference type="InterPro" id="IPR058163">
    <property type="entry name" value="LysR-type_TF_proteobact-type"/>
</dbReference>
<dbReference type="RefSeq" id="WP_008864209.1">
    <property type="nucleotide sequence ID" value="NZ_GL883708.1"/>
</dbReference>
<evidence type="ECO:0000256" key="2">
    <source>
        <dbReference type="ARBA" id="ARBA00023015"/>
    </source>
</evidence>
<feature type="domain" description="LysR substrate-binding" evidence="6">
    <location>
        <begin position="87"/>
        <end position="288"/>
    </location>
</feature>
<feature type="domain" description="HTH lysR-type" evidence="5">
    <location>
        <begin position="8"/>
        <end position="62"/>
    </location>
</feature>
<keyword evidence="4" id="KW-0804">Transcription</keyword>
<dbReference type="Gene3D" id="1.10.10.10">
    <property type="entry name" value="Winged helix-like DNA-binding domain superfamily/Winged helix DNA-binding domain"/>
    <property type="match status" value="1"/>
</dbReference>
<evidence type="ECO:0000313" key="8">
    <source>
        <dbReference type="Proteomes" id="UP000005156"/>
    </source>
</evidence>
<comment type="caution">
    <text evidence="7">The sequence shown here is derived from an EMBL/GenBank/DDBJ whole genome shotgun (WGS) entry which is preliminary data.</text>
</comment>
<organism evidence="7 8">
    <name type="scientific">Parasutterella excrementihominis YIT 11859</name>
    <dbReference type="NCBI Taxonomy" id="762966"/>
    <lineage>
        <taxon>Bacteria</taxon>
        <taxon>Pseudomonadati</taxon>
        <taxon>Pseudomonadota</taxon>
        <taxon>Betaproteobacteria</taxon>
        <taxon>Burkholderiales</taxon>
        <taxon>Sutterellaceae</taxon>
        <taxon>Parasutterella</taxon>
    </lineage>
</organism>
<reference evidence="7 8" key="1">
    <citation type="submission" date="2011-02" db="EMBL/GenBank/DDBJ databases">
        <authorList>
            <person name="Weinstock G."/>
            <person name="Sodergren E."/>
            <person name="Clifton S."/>
            <person name="Fulton L."/>
            <person name="Fulton B."/>
            <person name="Courtney L."/>
            <person name="Fronick C."/>
            <person name="Harrison M."/>
            <person name="Strong C."/>
            <person name="Farmer C."/>
            <person name="Delahaunty K."/>
            <person name="Markovic C."/>
            <person name="Hall O."/>
            <person name="Minx P."/>
            <person name="Tomlinson C."/>
            <person name="Mitreva M."/>
            <person name="Hou S."/>
            <person name="Chen J."/>
            <person name="Wollam A."/>
            <person name="Pepin K.H."/>
            <person name="Johnson M."/>
            <person name="Bhonagiri V."/>
            <person name="Zhang X."/>
            <person name="Suruliraj S."/>
            <person name="Warren W."/>
            <person name="Chinwalla A."/>
            <person name="Mardis E.R."/>
            <person name="Wilson R.K."/>
        </authorList>
    </citation>
    <scope>NUCLEOTIDE SEQUENCE [LARGE SCALE GENOMIC DNA]</scope>
    <source>
        <strain evidence="7 8">YIT 11859</strain>
    </source>
</reference>
<dbReference type="InterPro" id="IPR000847">
    <property type="entry name" value="LysR_HTH_N"/>
</dbReference>
<protein>
    <submittedName>
        <fullName evidence="7">LysR substrate binding domain protein</fullName>
    </submittedName>
</protein>
<dbReference type="InterPro" id="IPR036388">
    <property type="entry name" value="WH-like_DNA-bd_sf"/>
</dbReference>
<proteinExistence type="inferred from homology"/>
<dbReference type="PANTHER" id="PTHR30537:SF5">
    <property type="entry name" value="HTH-TYPE TRANSCRIPTIONAL ACTIVATOR TTDR-RELATED"/>
    <property type="match status" value="1"/>
</dbReference>
<sequence>MRDLIQAQEIFCEAVRLKSFYQGARSSHMSEEKASRLIDELEAKLGRSLFENRKKGKPTSVGLKLFRQWSPSISQLKLLSSDTEVSADTLHFAFPFTTGAVVFSSLTTLFAERYPKVKFDIQLATGSGLPVWYNTDLRVVHDTYSYEDVREYFLADAVRIVCATPAWIKTHPVSRPKDLERYQVFGARDAVERRSVRFTKGSREEVVLFHPQIVCRNNLAALHCSLTGKGAALSVPRFLAQSFLNSGELVRLLPDWNVSSLPLRAITPNQKLVNPIIEEWVKYVQASLASQRENFKCPDKSN</sequence>
<dbReference type="OrthoDB" id="9026421at2"/>
<dbReference type="GeneID" id="43348808"/>
<keyword evidence="2" id="KW-0805">Transcription regulation</keyword>
<dbReference type="GO" id="GO:0006351">
    <property type="term" value="P:DNA-templated transcription"/>
    <property type="evidence" value="ECO:0007669"/>
    <property type="project" value="TreeGrafter"/>
</dbReference>
<dbReference type="EMBL" id="AFBP01000036">
    <property type="protein sequence ID" value="EGG54571.1"/>
    <property type="molecule type" value="Genomic_DNA"/>
</dbReference>
<evidence type="ECO:0000313" key="7">
    <source>
        <dbReference type="EMBL" id="EGG54571.1"/>
    </source>
</evidence>
<dbReference type="eggNOG" id="COG0583">
    <property type="taxonomic scope" value="Bacteria"/>
</dbReference>
<name>F3QKD7_9BURK</name>
<accession>F3QKD7</accession>